<dbReference type="SUPFAM" id="SSF101447">
    <property type="entry name" value="Formin homology 2 domain (FH2 domain)"/>
    <property type="match status" value="1"/>
</dbReference>
<evidence type="ECO:0000256" key="1">
    <source>
        <dbReference type="SAM" id="MobiDB-lite"/>
    </source>
</evidence>
<accession>A0A6J5X2H8</accession>
<keyword evidence="3" id="KW-1185">Reference proteome</keyword>
<name>A0A6J5X2H8_PRUAR</name>
<dbReference type="PANTHER" id="PTHR33499:SF11">
    <property type="entry name" value="NO APICAL MERISTEM-ASSOCIATED C-TERMINAL DOMAIN-CONTAINING PROTEIN"/>
    <property type="match status" value="1"/>
</dbReference>
<evidence type="ECO:0000313" key="2">
    <source>
        <dbReference type="EMBL" id="CAB4308256.1"/>
    </source>
</evidence>
<dbReference type="AlphaFoldDB" id="A0A6J5X2H8"/>
<dbReference type="Proteomes" id="UP000507245">
    <property type="component" value="Unassembled WGS sequence"/>
</dbReference>
<proteinExistence type="predicted"/>
<dbReference type="InterPro" id="IPR004252">
    <property type="entry name" value="Probable_transposase_24"/>
</dbReference>
<feature type="region of interest" description="Disordered" evidence="1">
    <location>
        <begin position="29"/>
        <end position="85"/>
    </location>
</feature>
<dbReference type="OrthoDB" id="1163718at2759"/>
<organism evidence="2 3">
    <name type="scientific">Prunus armeniaca</name>
    <name type="common">Apricot</name>
    <name type="synonym">Armeniaca vulgaris</name>
    <dbReference type="NCBI Taxonomy" id="36596"/>
    <lineage>
        <taxon>Eukaryota</taxon>
        <taxon>Viridiplantae</taxon>
        <taxon>Streptophyta</taxon>
        <taxon>Embryophyta</taxon>
        <taxon>Tracheophyta</taxon>
        <taxon>Spermatophyta</taxon>
        <taxon>Magnoliopsida</taxon>
        <taxon>eudicotyledons</taxon>
        <taxon>Gunneridae</taxon>
        <taxon>Pentapetalae</taxon>
        <taxon>rosids</taxon>
        <taxon>fabids</taxon>
        <taxon>Rosales</taxon>
        <taxon>Rosaceae</taxon>
        <taxon>Amygdaloideae</taxon>
        <taxon>Amygdaleae</taxon>
        <taxon>Prunus</taxon>
    </lineage>
</organism>
<sequence length="453" mass="50839">MMMMTTTTMNCNLAIMIIVQQVKDIMTTPRQRGKRVKKVKRLRDRTPPSPGDAHAPSPPSPPPPPPPPPSPPPPPHPPPGEISRVPMTSLEKKHKRGKSCGKGLHDILEANDGKKMSIIFDLKHQVPSDDKVGALFSSEIGNIIRTSAPVCHLGWKKVSTDDKGKMRDSLTVLFDVDLSHPKILEYVDKKMAKLYFQFKWRLHEHYKICGTPEAGRSNLPHPSLWNGRPVNHWYWLCDKVYTAEDFLELSKQNVDNRKKHKYHHKGGAKPFIQHAMKAHKNGALLSMIDNWGAFHKDKKGQWINDVAQEKHDEMKKMQAEIREKLIQEALECTAPDSIQVPLDVEFGIMGEKLGRRGRSIHGVGVFPCMETSSSSTPSSMASSSELSAIYDQLKMLSTNFVTLQKENEDLRAQLRSVLTAFHGQTSTSSTGSNGVHSNDDYSDELANQNLDEN</sequence>
<feature type="region of interest" description="Disordered" evidence="1">
    <location>
        <begin position="424"/>
        <end position="453"/>
    </location>
</feature>
<evidence type="ECO:0008006" key="4">
    <source>
        <dbReference type="Google" id="ProtNLM"/>
    </source>
</evidence>
<gene>
    <name evidence="2" type="ORF">ORAREDHAP_LOCUS27517</name>
</gene>
<dbReference type="PANTHER" id="PTHR33499">
    <property type="entry name" value="OS12G0282400 PROTEIN-RELATED"/>
    <property type="match status" value="1"/>
</dbReference>
<evidence type="ECO:0000313" key="3">
    <source>
        <dbReference type="Proteomes" id="UP000507245"/>
    </source>
</evidence>
<dbReference type="Pfam" id="PF03004">
    <property type="entry name" value="Transposase_24"/>
    <property type="match status" value="1"/>
</dbReference>
<feature type="compositionally biased region" description="Pro residues" evidence="1">
    <location>
        <begin position="56"/>
        <end position="80"/>
    </location>
</feature>
<protein>
    <recommendedName>
        <fullName evidence="4">Transposase, Ptta/En/Spm, plant</fullName>
    </recommendedName>
</protein>
<dbReference type="EMBL" id="CAEKKB010000004">
    <property type="protein sequence ID" value="CAB4308256.1"/>
    <property type="molecule type" value="Genomic_DNA"/>
</dbReference>
<feature type="compositionally biased region" description="Basic residues" evidence="1">
    <location>
        <begin position="31"/>
        <end position="43"/>
    </location>
</feature>
<reference evidence="3" key="1">
    <citation type="journal article" date="2020" name="Genome Biol.">
        <title>Gamete binning: chromosome-level and haplotype-resolved genome assembly enabled by high-throughput single-cell sequencing of gamete genomes.</title>
        <authorList>
            <person name="Campoy J.A."/>
            <person name="Sun H."/>
            <person name="Goel M."/>
            <person name="Jiao W.-B."/>
            <person name="Folz-Donahue K."/>
            <person name="Wang N."/>
            <person name="Rubio M."/>
            <person name="Liu C."/>
            <person name="Kukat C."/>
            <person name="Ruiz D."/>
            <person name="Huettel B."/>
            <person name="Schneeberger K."/>
        </authorList>
    </citation>
    <scope>NUCLEOTIDE SEQUENCE [LARGE SCALE GENOMIC DNA]</scope>
    <source>
        <strain evidence="3">cv. Rojo Pasion</strain>
    </source>
</reference>